<dbReference type="Proteomes" id="UP001240236">
    <property type="component" value="Unassembled WGS sequence"/>
</dbReference>
<dbReference type="AlphaFoldDB" id="A0AAE3W6P3"/>
<accession>A0AAE3W6P3</accession>
<comment type="caution">
    <text evidence="1">The sequence shown here is derived from an EMBL/GenBank/DDBJ whole genome shotgun (WGS) entry which is preliminary data.</text>
</comment>
<dbReference type="EMBL" id="JAUSUZ010000001">
    <property type="protein sequence ID" value="MDQ0370933.1"/>
    <property type="molecule type" value="Genomic_DNA"/>
</dbReference>
<reference evidence="1 2" key="1">
    <citation type="submission" date="2023-07" db="EMBL/GenBank/DDBJ databases">
        <title>Sequencing the genomes of 1000 actinobacteria strains.</title>
        <authorList>
            <person name="Klenk H.-P."/>
        </authorList>
    </citation>
    <scope>NUCLEOTIDE SEQUENCE [LARGE SCALE GENOMIC DNA]</scope>
    <source>
        <strain evidence="1 2">DSM 44709</strain>
    </source>
</reference>
<dbReference type="RefSeq" id="WP_307247300.1">
    <property type="nucleotide sequence ID" value="NZ_JAUSUZ010000001.1"/>
</dbReference>
<name>A0AAE3W6P3_9ACTN</name>
<protein>
    <recommendedName>
        <fullName evidence="3">DUF4259 domain-containing protein</fullName>
    </recommendedName>
</protein>
<keyword evidence="2" id="KW-1185">Reference proteome</keyword>
<evidence type="ECO:0000313" key="2">
    <source>
        <dbReference type="Proteomes" id="UP001240236"/>
    </source>
</evidence>
<dbReference type="Pfam" id="PF14078">
    <property type="entry name" value="DUF4259"/>
    <property type="match status" value="1"/>
</dbReference>
<sequence>MGAWGPGPLDNDTALDWQDALLRAATPADRAVVIRDALAAATTTGYLDYDLAAEAIVAALVVAASMPGGQALRSSAGLPEEADGIPVAAGTPALALRALDRIVADDSEWRALWSDSPQLYAEALASLREIREPLEAG</sequence>
<gene>
    <name evidence="1" type="ORF">J2S42_007602</name>
</gene>
<organism evidence="1 2">
    <name type="scientific">Catenuloplanes indicus</name>
    <dbReference type="NCBI Taxonomy" id="137267"/>
    <lineage>
        <taxon>Bacteria</taxon>
        <taxon>Bacillati</taxon>
        <taxon>Actinomycetota</taxon>
        <taxon>Actinomycetes</taxon>
        <taxon>Micromonosporales</taxon>
        <taxon>Micromonosporaceae</taxon>
        <taxon>Catenuloplanes</taxon>
    </lineage>
</organism>
<dbReference type="InterPro" id="IPR025355">
    <property type="entry name" value="DUF4259"/>
</dbReference>
<evidence type="ECO:0008006" key="3">
    <source>
        <dbReference type="Google" id="ProtNLM"/>
    </source>
</evidence>
<evidence type="ECO:0000313" key="1">
    <source>
        <dbReference type="EMBL" id="MDQ0370933.1"/>
    </source>
</evidence>
<proteinExistence type="predicted"/>